<dbReference type="PROSITE" id="PS50887">
    <property type="entry name" value="GGDEF"/>
    <property type="match status" value="1"/>
</dbReference>
<dbReference type="InterPro" id="IPR033479">
    <property type="entry name" value="dCache_1"/>
</dbReference>
<dbReference type="InterPro" id="IPR001633">
    <property type="entry name" value="EAL_dom"/>
</dbReference>
<evidence type="ECO:0000256" key="2">
    <source>
        <dbReference type="ARBA" id="ARBA00004651"/>
    </source>
</evidence>
<dbReference type="Pfam" id="PF00990">
    <property type="entry name" value="GGDEF"/>
    <property type="match status" value="1"/>
</dbReference>
<evidence type="ECO:0000259" key="9">
    <source>
        <dbReference type="PROSITE" id="PS50887"/>
    </source>
</evidence>
<dbReference type="AlphaFoldDB" id="A0A495V8X9"/>
<comment type="cofactor">
    <cofactor evidence="1">
        <name>Mg(2+)</name>
        <dbReference type="ChEBI" id="CHEBI:18420"/>
    </cofactor>
</comment>
<dbReference type="Pfam" id="PF02743">
    <property type="entry name" value="dCache_1"/>
    <property type="match status" value="1"/>
</dbReference>
<dbReference type="Proteomes" id="UP000274556">
    <property type="component" value="Unassembled WGS sequence"/>
</dbReference>
<feature type="domain" description="EAL" evidence="8">
    <location>
        <begin position="649"/>
        <end position="906"/>
    </location>
</feature>
<dbReference type="EMBL" id="RBXL01000001">
    <property type="protein sequence ID" value="RKT45769.1"/>
    <property type="molecule type" value="Genomic_DNA"/>
</dbReference>
<evidence type="ECO:0000313" key="11">
    <source>
        <dbReference type="Proteomes" id="UP000274556"/>
    </source>
</evidence>
<dbReference type="InterPro" id="IPR043128">
    <property type="entry name" value="Rev_trsase/Diguanyl_cyclase"/>
</dbReference>
<accession>A0A495V8X9</accession>
<dbReference type="PANTHER" id="PTHR44757:SF2">
    <property type="entry name" value="BIOFILM ARCHITECTURE MAINTENANCE PROTEIN MBAA"/>
    <property type="match status" value="1"/>
</dbReference>
<evidence type="ECO:0000256" key="3">
    <source>
        <dbReference type="ARBA" id="ARBA00022475"/>
    </source>
</evidence>
<feature type="domain" description="GGDEF" evidence="9">
    <location>
        <begin position="507"/>
        <end position="640"/>
    </location>
</feature>
<organism evidence="10 11">
    <name type="scientific">Thiocapsa rosea</name>
    <dbReference type="NCBI Taxonomy" id="69360"/>
    <lineage>
        <taxon>Bacteria</taxon>
        <taxon>Pseudomonadati</taxon>
        <taxon>Pseudomonadota</taxon>
        <taxon>Gammaproteobacteria</taxon>
        <taxon>Chromatiales</taxon>
        <taxon>Chromatiaceae</taxon>
        <taxon>Thiocapsa</taxon>
    </lineage>
</organism>
<keyword evidence="6 7" id="KW-0472">Membrane</keyword>
<dbReference type="PANTHER" id="PTHR44757">
    <property type="entry name" value="DIGUANYLATE CYCLASE DGCP"/>
    <property type="match status" value="1"/>
</dbReference>
<dbReference type="FunFam" id="3.30.70.270:FF:000001">
    <property type="entry name" value="Diguanylate cyclase domain protein"/>
    <property type="match status" value="1"/>
</dbReference>
<evidence type="ECO:0000259" key="8">
    <source>
        <dbReference type="PROSITE" id="PS50883"/>
    </source>
</evidence>
<dbReference type="PROSITE" id="PS50883">
    <property type="entry name" value="EAL"/>
    <property type="match status" value="1"/>
</dbReference>
<dbReference type="Pfam" id="PF00563">
    <property type="entry name" value="EAL"/>
    <property type="match status" value="1"/>
</dbReference>
<dbReference type="OrthoDB" id="5800525at2"/>
<feature type="transmembrane region" description="Helical" evidence="7">
    <location>
        <begin position="12"/>
        <end position="33"/>
    </location>
</feature>
<dbReference type="InterPro" id="IPR052155">
    <property type="entry name" value="Biofilm_reg_signaling"/>
</dbReference>
<dbReference type="InterPro" id="IPR000014">
    <property type="entry name" value="PAS"/>
</dbReference>
<evidence type="ECO:0000256" key="5">
    <source>
        <dbReference type="ARBA" id="ARBA00022989"/>
    </source>
</evidence>
<dbReference type="Pfam" id="PF13188">
    <property type="entry name" value="PAS_8"/>
    <property type="match status" value="1"/>
</dbReference>
<proteinExistence type="predicted"/>
<dbReference type="Gene3D" id="3.30.70.270">
    <property type="match status" value="1"/>
</dbReference>
<evidence type="ECO:0000256" key="7">
    <source>
        <dbReference type="SAM" id="Phobius"/>
    </source>
</evidence>
<sequence length="918" mass="100677">MGAVRPRRLGLRLAVGFLIIALLPLAGLAWFYLHTFERALTATVLQNMTSIADKKADQIDDYINERLADARSFASQAQVREALSALVAADRRANRAAIPNPSTIERTELAKLGERADYHDVLLIDEEGDVVFSLRGEADLGTNLVHGPFRDTELAAGFRQAMTFMHIDLTRFAPYRPSGNAVAAFVVAPILQGQHPIGALALQVNLDTLMPVVSDRTGLGTTGETVLAVQDGQAARYTIALERMPGAPFTNRVPLERTAEPMRLALAGSQGSGLVKDYGDIEVAAGWRYLPALGWGMVVKIDAAEAMAPLHAMQQATAWAFTLFVLASASAALVLGRRLVRDETTIAAQQARYRAMLGSMNDGVALYRPRPDGSEFVLIDINPAAQRIAGVAGRKEVLGLPSRIVFPGLEAAGIYAAFRRVHRHGGRETISPAVYDKGSARLWLESDVIRLEGGEILSVLKDITARRAADERIEHLAHHDGLTGLVNRHNLEILLQQELHSAHREGRRLAVLFIDLDRFKVINDTLGHHIGDLLLVEVARRLRRDVRENDIVARQGGDEFVVVLTAMERAEDAAPVAAKILSALGEPYTIDGERLHTSPSIGISIYPDDGLDADTLMKNADTAMYHAKEQGRNNVQHFTEALNLAAGERLTVERELRVAIEEGQLAVHYQPQFEADADPLGRPYAMEALVRWHHPGRGLLAAGHFIPIAEESGLIHAIGDWVLNEACRRFGQWKHAGIGPKRIAVNLSAHQLRNPALLETVAAVLQGCELHKDELEFEFTETVAMRDPARAVETLQALRGLGVTLAIDDFGTGHSSLAYLKRLPIQTLKLDREFVRDIETDENDAAISAATLALAHELGLRVVAEGIETEGQSRFLRAHGCDRLQGYFYGRPEPAEFWTARWTEGGSAEFKRTRNHSA</sequence>
<keyword evidence="5 7" id="KW-1133">Transmembrane helix</keyword>
<evidence type="ECO:0000256" key="6">
    <source>
        <dbReference type="ARBA" id="ARBA00023136"/>
    </source>
</evidence>
<evidence type="ECO:0000313" key="10">
    <source>
        <dbReference type="EMBL" id="RKT45769.1"/>
    </source>
</evidence>
<evidence type="ECO:0000256" key="4">
    <source>
        <dbReference type="ARBA" id="ARBA00022692"/>
    </source>
</evidence>
<dbReference type="SMART" id="SM00267">
    <property type="entry name" value="GGDEF"/>
    <property type="match status" value="1"/>
</dbReference>
<dbReference type="Gene3D" id="3.30.450.20">
    <property type="entry name" value="PAS domain"/>
    <property type="match status" value="1"/>
</dbReference>
<reference evidence="10 11" key="1">
    <citation type="submission" date="2018-10" db="EMBL/GenBank/DDBJ databases">
        <title>Genomic Encyclopedia of Archaeal and Bacterial Type Strains, Phase II (KMG-II): from individual species to whole genera.</title>
        <authorList>
            <person name="Goeker M."/>
        </authorList>
    </citation>
    <scope>NUCLEOTIDE SEQUENCE [LARGE SCALE GENOMIC DNA]</scope>
    <source>
        <strain evidence="10 11">DSM 235</strain>
    </source>
</reference>
<dbReference type="GO" id="GO:0003824">
    <property type="term" value="F:catalytic activity"/>
    <property type="evidence" value="ECO:0007669"/>
    <property type="project" value="UniProtKB-ARBA"/>
</dbReference>
<dbReference type="Gene3D" id="3.20.20.450">
    <property type="entry name" value="EAL domain"/>
    <property type="match status" value="1"/>
</dbReference>
<dbReference type="GO" id="GO:0005886">
    <property type="term" value="C:plasma membrane"/>
    <property type="evidence" value="ECO:0007669"/>
    <property type="project" value="UniProtKB-SubCell"/>
</dbReference>
<comment type="subcellular location">
    <subcellularLocation>
        <location evidence="2">Cell membrane</location>
        <topology evidence="2">Multi-pass membrane protein</topology>
    </subcellularLocation>
</comment>
<dbReference type="CDD" id="cd01949">
    <property type="entry name" value="GGDEF"/>
    <property type="match status" value="1"/>
</dbReference>
<dbReference type="InterPro" id="IPR000160">
    <property type="entry name" value="GGDEF_dom"/>
</dbReference>
<dbReference type="SUPFAM" id="SSF141868">
    <property type="entry name" value="EAL domain-like"/>
    <property type="match status" value="1"/>
</dbReference>
<keyword evidence="4 7" id="KW-0812">Transmembrane</keyword>
<gene>
    <name evidence="10" type="ORF">BDD21_3243</name>
</gene>
<dbReference type="InterPro" id="IPR035919">
    <property type="entry name" value="EAL_sf"/>
</dbReference>
<dbReference type="InterPro" id="IPR035965">
    <property type="entry name" value="PAS-like_dom_sf"/>
</dbReference>
<dbReference type="SUPFAM" id="SSF55785">
    <property type="entry name" value="PYP-like sensor domain (PAS domain)"/>
    <property type="match status" value="1"/>
</dbReference>
<name>A0A495V8X9_9GAMM</name>
<keyword evidence="11" id="KW-1185">Reference proteome</keyword>
<dbReference type="SMART" id="SM00052">
    <property type="entry name" value="EAL"/>
    <property type="match status" value="1"/>
</dbReference>
<keyword evidence="3" id="KW-1003">Cell membrane</keyword>
<dbReference type="InterPro" id="IPR029787">
    <property type="entry name" value="Nucleotide_cyclase"/>
</dbReference>
<dbReference type="RefSeq" id="WP_120797973.1">
    <property type="nucleotide sequence ID" value="NZ_RBXL01000001.1"/>
</dbReference>
<dbReference type="CDD" id="cd01948">
    <property type="entry name" value="EAL"/>
    <property type="match status" value="1"/>
</dbReference>
<comment type="caution">
    <text evidence="10">The sequence shown here is derived from an EMBL/GenBank/DDBJ whole genome shotgun (WGS) entry which is preliminary data.</text>
</comment>
<dbReference type="SUPFAM" id="SSF55073">
    <property type="entry name" value="Nucleotide cyclase"/>
    <property type="match status" value="1"/>
</dbReference>
<dbReference type="NCBIfam" id="TIGR00254">
    <property type="entry name" value="GGDEF"/>
    <property type="match status" value="1"/>
</dbReference>
<evidence type="ECO:0000256" key="1">
    <source>
        <dbReference type="ARBA" id="ARBA00001946"/>
    </source>
</evidence>
<protein>
    <submittedName>
        <fullName evidence="10">Diguanylate cyclase (GGDEF)-like protein</fullName>
    </submittedName>
</protein>